<organism evidence="1 2">
    <name type="scientific">Diphasiastrum complanatum</name>
    <name type="common">Issler's clubmoss</name>
    <name type="synonym">Lycopodium complanatum</name>
    <dbReference type="NCBI Taxonomy" id="34168"/>
    <lineage>
        <taxon>Eukaryota</taxon>
        <taxon>Viridiplantae</taxon>
        <taxon>Streptophyta</taxon>
        <taxon>Embryophyta</taxon>
        <taxon>Tracheophyta</taxon>
        <taxon>Lycopodiopsida</taxon>
        <taxon>Lycopodiales</taxon>
        <taxon>Lycopodiaceae</taxon>
        <taxon>Lycopodioideae</taxon>
        <taxon>Diphasiastrum</taxon>
    </lineage>
</organism>
<comment type="caution">
    <text evidence="1">The sequence shown here is derived from an EMBL/GenBank/DDBJ whole genome shotgun (WGS) entry which is preliminary data.</text>
</comment>
<protein>
    <submittedName>
        <fullName evidence="1">Uncharacterized protein</fullName>
    </submittedName>
</protein>
<evidence type="ECO:0000313" key="1">
    <source>
        <dbReference type="EMBL" id="KAJ7565173.1"/>
    </source>
</evidence>
<name>A0ACC2EFD0_DIPCM</name>
<evidence type="ECO:0000313" key="2">
    <source>
        <dbReference type="Proteomes" id="UP001162992"/>
    </source>
</evidence>
<sequence length="91" mass="10487">MMQFPSLIPPTLQDPAEWPLLLHNDEAMLAHEEAELEEKWNEIRTANEGIIPIGKTTVENDQEEYDQDAEDEDADNVEEESEGEEFEQETV</sequence>
<gene>
    <name evidence="1" type="ORF">O6H91_02G051000</name>
</gene>
<proteinExistence type="predicted"/>
<dbReference type="EMBL" id="CM055093">
    <property type="protein sequence ID" value="KAJ7565173.1"/>
    <property type="molecule type" value="Genomic_DNA"/>
</dbReference>
<accession>A0ACC2EFD0</accession>
<reference evidence="2" key="1">
    <citation type="journal article" date="2024" name="Proc. Natl. Acad. Sci. U.S.A.">
        <title>Extraordinary preservation of gene collinearity over three hundred million years revealed in homosporous lycophytes.</title>
        <authorList>
            <person name="Li C."/>
            <person name="Wickell D."/>
            <person name="Kuo L.Y."/>
            <person name="Chen X."/>
            <person name="Nie B."/>
            <person name="Liao X."/>
            <person name="Peng D."/>
            <person name="Ji J."/>
            <person name="Jenkins J."/>
            <person name="Williams M."/>
            <person name="Shu S."/>
            <person name="Plott C."/>
            <person name="Barry K."/>
            <person name="Rajasekar S."/>
            <person name="Grimwood J."/>
            <person name="Han X."/>
            <person name="Sun S."/>
            <person name="Hou Z."/>
            <person name="He W."/>
            <person name="Dai G."/>
            <person name="Sun C."/>
            <person name="Schmutz J."/>
            <person name="Leebens-Mack J.H."/>
            <person name="Li F.W."/>
            <person name="Wang L."/>
        </authorList>
    </citation>
    <scope>NUCLEOTIDE SEQUENCE [LARGE SCALE GENOMIC DNA]</scope>
    <source>
        <strain evidence="2">cv. PW_Plant_1</strain>
    </source>
</reference>
<dbReference type="Proteomes" id="UP001162992">
    <property type="component" value="Chromosome 2"/>
</dbReference>
<keyword evidence="2" id="KW-1185">Reference proteome</keyword>